<dbReference type="EMBL" id="BQXS01010684">
    <property type="protein sequence ID" value="GKT34084.1"/>
    <property type="molecule type" value="Genomic_DNA"/>
</dbReference>
<accession>A0ABQ5KNI2</accession>
<feature type="transmembrane region" description="Helical" evidence="1">
    <location>
        <begin position="80"/>
        <end position="99"/>
    </location>
</feature>
<keyword evidence="1" id="KW-1133">Transmembrane helix</keyword>
<feature type="non-terminal residue" evidence="2">
    <location>
        <position position="151"/>
    </location>
</feature>
<keyword evidence="1" id="KW-0812">Transmembrane</keyword>
<feature type="transmembrane region" description="Helical" evidence="1">
    <location>
        <begin position="131"/>
        <end position="150"/>
    </location>
</feature>
<feature type="transmembrane region" description="Helical" evidence="1">
    <location>
        <begin position="21"/>
        <end position="42"/>
    </location>
</feature>
<evidence type="ECO:0000256" key="1">
    <source>
        <dbReference type="SAM" id="Phobius"/>
    </source>
</evidence>
<evidence type="ECO:0000313" key="2">
    <source>
        <dbReference type="EMBL" id="GKT34084.1"/>
    </source>
</evidence>
<name>A0ABQ5KNI2_9EUKA</name>
<sequence length="151" mass="15980">MNGILVLAMIPSIQSGLGPNFGLPLGIICGILGSVLAIELGLAGAAGFWGAIIISMPFAIAIGIAYGIMLNKIKGSEMLVATYTGFSIVSFMSIIWILIPLKHPEMVWPIGRGLRVTIALDSTFGNILNDFLMINIGKLSIPTGLLLFFFA</sequence>
<keyword evidence="1" id="KW-0472">Membrane</keyword>
<protein>
    <submittedName>
        <fullName evidence="2">ABC transporter permease</fullName>
    </submittedName>
</protein>
<dbReference type="Proteomes" id="UP001057375">
    <property type="component" value="Unassembled WGS sequence"/>
</dbReference>
<feature type="transmembrane region" description="Helical" evidence="1">
    <location>
        <begin position="48"/>
        <end position="68"/>
    </location>
</feature>
<organism evidence="2 3">
    <name type="scientific">Aduncisulcus paluster</name>
    <dbReference type="NCBI Taxonomy" id="2918883"/>
    <lineage>
        <taxon>Eukaryota</taxon>
        <taxon>Metamonada</taxon>
        <taxon>Carpediemonas-like organisms</taxon>
        <taxon>Aduncisulcus</taxon>
    </lineage>
</organism>
<evidence type="ECO:0000313" key="3">
    <source>
        <dbReference type="Proteomes" id="UP001057375"/>
    </source>
</evidence>
<proteinExistence type="predicted"/>
<comment type="caution">
    <text evidence="2">The sequence shown here is derived from an EMBL/GenBank/DDBJ whole genome shotgun (WGS) entry which is preliminary data.</text>
</comment>
<gene>
    <name evidence="2" type="ORF">ADUPG1_007598</name>
</gene>
<reference evidence="2" key="1">
    <citation type="submission" date="2022-03" db="EMBL/GenBank/DDBJ databases">
        <title>Draft genome sequence of Aduncisulcus paluster, a free-living microaerophilic Fornicata.</title>
        <authorList>
            <person name="Yuyama I."/>
            <person name="Kume K."/>
            <person name="Tamura T."/>
            <person name="Inagaki Y."/>
            <person name="Hashimoto T."/>
        </authorList>
    </citation>
    <scope>NUCLEOTIDE SEQUENCE</scope>
    <source>
        <strain evidence="2">NY0171</strain>
    </source>
</reference>
<keyword evidence="3" id="KW-1185">Reference proteome</keyword>